<gene>
    <name evidence="2" type="ORF">D3C57_109380</name>
</gene>
<dbReference type="AntiFam" id="ANF00057">
    <property type="entry name" value="Translation of E. coli type CRISPR repeat"/>
</dbReference>
<evidence type="ECO:0000256" key="1">
    <source>
        <dbReference type="SAM" id="MobiDB-lite"/>
    </source>
</evidence>
<feature type="region of interest" description="Disordered" evidence="1">
    <location>
        <begin position="46"/>
        <end position="98"/>
    </location>
</feature>
<feature type="region of interest" description="Disordered" evidence="1">
    <location>
        <begin position="1"/>
        <end position="20"/>
    </location>
</feature>
<organism evidence="2 3">
    <name type="scientific">Streptomyces rapamycinicus (strain ATCC 29253 / DSM 41530 / NRRL 5491 / AYB-994)</name>
    <name type="common">Streptomyces hygroscopicus (strain ATCC 29253)</name>
    <dbReference type="NCBI Taxonomy" id="1343740"/>
    <lineage>
        <taxon>Bacteria</taxon>
        <taxon>Bacillati</taxon>
        <taxon>Actinomycetota</taxon>
        <taxon>Actinomycetes</taxon>
        <taxon>Kitasatosporales</taxon>
        <taxon>Streptomycetaceae</taxon>
        <taxon>Streptomyces</taxon>
        <taxon>Streptomyces violaceusniger group</taxon>
    </lineage>
</organism>
<feature type="region of interest" description="Disordered" evidence="1">
    <location>
        <begin position="480"/>
        <end position="505"/>
    </location>
</feature>
<feature type="compositionally biased region" description="Polar residues" evidence="1">
    <location>
        <begin position="607"/>
        <end position="618"/>
    </location>
</feature>
<proteinExistence type="predicted"/>
<dbReference type="AlphaFoldDB" id="A0A3L8RFN9"/>
<dbReference type="EMBL" id="QYCY01000001">
    <property type="protein sequence ID" value="RLV78579.1"/>
    <property type="molecule type" value="Genomic_DNA"/>
</dbReference>
<accession>A0A3L8RFN9</accession>
<name>A0A3L8RFN9_STRRN</name>
<evidence type="ECO:0000313" key="3">
    <source>
        <dbReference type="Proteomes" id="UP000281594"/>
    </source>
</evidence>
<reference evidence="2 3" key="1">
    <citation type="journal article" date="2018" name="J. Biol. Chem.">
        <title>Discovery of the actinoplanic acid pathway in Streptomyces rapamycinicus reveals a genetically conserved synergism with rapamycin.</title>
        <authorList>
            <person name="Mrak P."/>
            <person name="Krastel P."/>
            <person name="Pivk Lukancic P."/>
            <person name="Tao J."/>
            <person name="Pistorius D."/>
            <person name="Moore C.M."/>
        </authorList>
    </citation>
    <scope>NUCLEOTIDE SEQUENCE [LARGE SCALE GENOMIC DNA]</scope>
    <source>
        <strain evidence="2 3">NRRL 5491</strain>
    </source>
</reference>
<evidence type="ECO:0000313" key="2">
    <source>
        <dbReference type="EMBL" id="RLV78579.1"/>
    </source>
</evidence>
<comment type="caution">
    <text evidence="2">The sequence shown here is derived from an EMBL/GenBank/DDBJ whole genome shotgun (WGS) entry which is preliminary data.</text>
</comment>
<feature type="region of interest" description="Disordered" evidence="1">
    <location>
        <begin position="117"/>
        <end position="233"/>
    </location>
</feature>
<feature type="region of interest" description="Disordered" evidence="1">
    <location>
        <begin position="600"/>
        <end position="646"/>
    </location>
</feature>
<protein>
    <submittedName>
        <fullName evidence="2">Putative secreted protein</fullName>
    </submittedName>
</protein>
<dbReference type="Proteomes" id="UP000281594">
    <property type="component" value="Unassembled WGS sequence"/>
</dbReference>
<feature type="compositionally biased region" description="Polar residues" evidence="1">
    <location>
        <begin position="1"/>
        <end position="12"/>
    </location>
</feature>
<feature type="compositionally biased region" description="Low complexity" evidence="1">
    <location>
        <begin position="166"/>
        <end position="177"/>
    </location>
</feature>
<sequence>MFHASFTGTTGNYRAPRRRGGVPLAPVTFASVFSCSPPMWGAPLPSGWPERRRPSSPPTSPGVRIVLPAGAGMVPLSTERQRSSPSDPRTRGDGPETLLCPGQVEALLPAPAGMVQRPAAGYGGGPAVPRTRGDGPSVTPRPASMSSCSPHPRGWPLRPGQPAGDVPLLPAPAGMVPAPAPRRSARRTAPRARGDGPTGTSAGAMAPICSSHRRGWSPPRDPGHGRHPLLPAPAGMVPKPAQGGSGFCTAPRTRRGGPYSELRAETAVSCSPHPRGWSPDRWVSGLPVGLLPAPPAGMVPARLSSAGTNRAAPCARGDGPSVCAGGCGRYELLPRPRGWSRWPARSMPVSSLLPAPAGMVPALPGRAERGPSAPRARGDGPVSTLSTAALIACSPHSRGWSPENDGVPRDERLVPAPAGMAPKAAKAPPSTSTAPCTRGDGPCEFTYNTLCRYCSPQLRGWSRPEQRQLLGVDLLPASAELVSGRERQQRPDGPAPRTRGDGPAIKPAFNAIAACSPRPRGWSHQHAPGDRQLRLLRAPAGMVPPRCGAAGPPAPAPRTRGDGLSRVPGEWVARICSPHPRGWSLEQARKKATTALLPVPAGMVPSAGSQTCPTSTALRTRGDGPDPAGQSGGNTGCSPHPRGWSRRDLTLDRWRKLLPVPAGMVPVEKVQEMFGNAAPRTRGDGPCIPVVLKVAPNCSPHPRGWSRARLHWNMAGYCSPRPQGWSHQGAGRKGRPGLLPAPAGMVPRPWVMSTASSPAPRIRGDGPWWRCSPRSAPACSPHPRGWSRSVGVYGTLCKSPWG</sequence>